<protein>
    <submittedName>
        <fullName evidence="1">Uncharacterized protein</fullName>
    </submittedName>
</protein>
<evidence type="ECO:0000313" key="1">
    <source>
        <dbReference type="EMBL" id="KKL26047.1"/>
    </source>
</evidence>
<accession>A0A0F9CHX9</accession>
<feature type="non-terminal residue" evidence="1">
    <location>
        <position position="34"/>
    </location>
</feature>
<reference evidence="1" key="1">
    <citation type="journal article" date="2015" name="Nature">
        <title>Complex archaea that bridge the gap between prokaryotes and eukaryotes.</title>
        <authorList>
            <person name="Spang A."/>
            <person name="Saw J.H."/>
            <person name="Jorgensen S.L."/>
            <person name="Zaremba-Niedzwiedzka K."/>
            <person name="Martijn J."/>
            <person name="Lind A.E."/>
            <person name="van Eijk R."/>
            <person name="Schleper C."/>
            <person name="Guy L."/>
            <person name="Ettema T.J."/>
        </authorList>
    </citation>
    <scope>NUCLEOTIDE SEQUENCE</scope>
</reference>
<organism evidence="1">
    <name type="scientific">marine sediment metagenome</name>
    <dbReference type="NCBI Taxonomy" id="412755"/>
    <lineage>
        <taxon>unclassified sequences</taxon>
        <taxon>metagenomes</taxon>
        <taxon>ecological metagenomes</taxon>
    </lineage>
</organism>
<dbReference type="AlphaFoldDB" id="A0A0F9CHX9"/>
<proteinExistence type="predicted"/>
<gene>
    <name evidence="1" type="ORF">LCGC14_2399230</name>
</gene>
<sequence length="34" mass="4152">MTYTTSKKTSWRVLHHFGFERMGGEKNMKGYWQK</sequence>
<comment type="caution">
    <text evidence="1">The sequence shown here is derived from an EMBL/GenBank/DDBJ whole genome shotgun (WGS) entry which is preliminary data.</text>
</comment>
<name>A0A0F9CHX9_9ZZZZ</name>
<dbReference type="EMBL" id="LAZR01035984">
    <property type="protein sequence ID" value="KKL26047.1"/>
    <property type="molecule type" value="Genomic_DNA"/>
</dbReference>